<gene>
    <name evidence="2" type="primary">LOC142168170</name>
</gene>
<protein>
    <submittedName>
        <fullName evidence="2">Uncharacterized protein LOC142168170</fullName>
    </submittedName>
</protein>
<dbReference type="RefSeq" id="XP_075084931.1">
    <property type="nucleotide sequence ID" value="XM_075228830.1"/>
</dbReference>
<evidence type="ECO:0000313" key="2">
    <source>
        <dbReference type="RefSeq" id="XP_075084931.1"/>
    </source>
</evidence>
<reference evidence="1" key="1">
    <citation type="journal article" date="2014" name="Nat. Commun.">
        <title>The tobacco genome sequence and its comparison with those of tomato and potato.</title>
        <authorList>
            <person name="Sierro N."/>
            <person name="Battey J.N."/>
            <person name="Ouadi S."/>
            <person name="Bakaher N."/>
            <person name="Bovet L."/>
            <person name="Willig A."/>
            <person name="Goepfert S."/>
            <person name="Peitsch M.C."/>
            <person name="Ivanov N.V."/>
        </authorList>
    </citation>
    <scope>NUCLEOTIDE SEQUENCE [LARGE SCALE GENOMIC DNA]</scope>
</reference>
<proteinExistence type="predicted"/>
<dbReference type="Proteomes" id="UP000790787">
    <property type="component" value="Chromosome 13"/>
</dbReference>
<keyword evidence="1" id="KW-1185">Reference proteome</keyword>
<reference evidence="2" key="2">
    <citation type="submission" date="2025-08" db="UniProtKB">
        <authorList>
            <consortium name="RefSeq"/>
        </authorList>
    </citation>
    <scope>IDENTIFICATION</scope>
    <source>
        <tissue evidence="2">Leaf</tissue>
    </source>
</reference>
<accession>A0AC58SIY4</accession>
<name>A0AC58SIY4_TOBAC</name>
<sequence>MMHRYCFEALDRTLRDILIFKDASNLDRPFGGKTVVLGGDFRQILPVIPKAIGDGMIGNSIDGIEKVYIPDDLIKNNCGDPISAIVESTYPNFLSHCNDITCLQQRGILAPTLDMVESINEHMVSLNQSQPKTLLSSDTICMSDDAFTVFTHGQLYVALSRVTNRKGLRILVYDDDGKISNEATNVVYKEVFHIYLENESKFDLKVHNLCASRPPVFSKPYWK</sequence>
<evidence type="ECO:0000313" key="1">
    <source>
        <dbReference type="Proteomes" id="UP000790787"/>
    </source>
</evidence>
<organism evidence="1 2">
    <name type="scientific">Nicotiana tabacum</name>
    <name type="common">Common tobacco</name>
    <dbReference type="NCBI Taxonomy" id="4097"/>
    <lineage>
        <taxon>Eukaryota</taxon>
        <taxon>Viridiplantae</taxon>
        <taxon>Streptophyta</taxon>
        <taxon>Embryophyta</taxon>
        <taxon>Tracheophyta</taxon>
        <taxon>Spermatophyta</taxon>
        <taxon>Magnoliopsida</taxon>
        <taxon>eudicotyledons</taxon>
        <taxon>Gunneridae</taxon>
        <taxon>Pentapetalae</taxon>
        <taxon>asterids</taxon>
        <taxon>lamiids</taxon>
        <taxon>Solanales</taxon>
        <taxon>Solanaceae</taxon>
        <taxon>Nicotianoideae</taxon>
        <taxon>Nicotianeae</taxon>
        <taxon>Nicotiana</taxon>
    </lineage>
</organism>